<dbReference type="OrthoDB" id="5829348at2759"/>
<dbReference type="RefSeq" id="XP_009016384.1">
    <property type="nucleotide sequence ID" value="XM_009018136.1"/>
</dbReference>
<dbReference type="CTD" id="20203642"/>
<dbReference type="EnsemblMetazoa" id="HelroT171419">
    <property type="protein sequence ID" value="HelroP171419"/>
    <property type="gene ID" value="HelroG171419"/>
</dbReference>
<evidence type="ECO:0000313" key="1">
    <source>
        <dbReference type="EMBL" id="ESO05751.1"/>
    </source>
</evidence>
<reference evidence="3" key="1">
    <citation type="submission" date="2012-12" db="EMBL/GenBank/DDBJ databases">
        <authorList>
            <person name="Hellsten U."/>
            <person name="Grimwood J."/>
            <person name="Chapman J.A."/>
            <person name="Shapiro H."/>
            <person name="Aerts A."/>
            <person name="Otillar R.P."/>
            <person name="Terry A.Y."/>
            <person name="Boore J.L."/>
            <person name="Simakov O."/>
            <person name="Marletaz F."/>
            <person name="Cho S.-J."/>
            <person name="Edsinger-Gonzales E."/>
            <person name="Havlak P."/>
            <person name="Kuo D.-H."/>
            <person name="Larsson T."/>
            <person name="Lv J."/>
            <person name="Arendt D."/>
            <person name="Savage R."/>
            <person name="Osoegawa K."/>
            <person name="de Jong P."/>
            <person name="Lindberg D.R."/>
            <person name="Seaver E.C."/>
            <person name="Weisblat D.A."/>
            <person name="Putnam N.H."/>
            <person name="Grigoriev I.V."/>
            <person name="Rokhsar D.S."/>
        </authorList>
    </citation>
    <scope>NUCLEOTIDE SEQUENCE</scope>
</reference>
<organism evidence="2 3">
    <name type="scientific">Helobdella robusta</name>
    <name type="common">Californian leech</name>
    <dbReference type="NCBI Taxonomy" id="6412"/>
    <lineage>
        <taxon>Eukaryota</taxon>
        <taxon>Metazoa</taxon>
        <taxon>Spiralia</taxon>
        <taxon>Lophotrochozoa</taxon>
        <taxon>Annelida</taxon>
        <taxon>Clitellata</taxon>
        <taxon>Hirudinea</taxon>
        <taxon>Rhynchobdellida</taxon>
        <taxon>Glossiphoniidae</taxon>
        <taxon>Helobdella</taxon>
    </lineage>
</organism>
<gene>
    <name evidence="2" type="primary">20203642</name>
    <name evidence="1" type="ORF">HELRODRAFT_171419</name>
</gene>
<accession>T1F493</accession>
<dbReference type="EMBL" id="KB096325">
    <property type="protein sequence ID" value="ESO05751.1"/>
    <property type="molecule type" value="Genomic_DNA"/>
</dbReference>
<proteinExistence type="predicted"/>
<dbReference type="Gene3D" id="3.40.50.300">
    <property type="entry name" value="P-loop containing nucleotide triphosphate hydrolases"/>
    <property type="match status" value="1"/>
</dbReference>
<dbReference type="AlphaFoldDB" id="T1F493"/>
<sequence>MKGRQNKVNNNSLQNQIFLKIGSQINCNFTPFIMFIFGGPGSNKGLIVNNLVSCFDFNYISSEETFLDAESEKFVESADNFLIADWLMSKLKEEIMKDRSLRYLVDLVPNKKPYLSNQLKRKEFVNYLFDFELELPISCGLNLSVHNENVTTKKKATKTHSTSGNKGDEADILRMQKRSAQYEQGVKNMVEYFDTLNKLITMDVPWTSRNLADVWTKLHDILCQFNIQPKKSVDSVFIFTLGDQITPENNLMKSQLIDLSADVTNDTTIDSWLEAVIKRVDTSFNSSGIFIINIPATIYDHRRYKIVENLKPKNVCFRESNALHGLLHNILPNFTYKAVTTLENETWVFPLRLDNKFCSHITNKLTSIRKCSSS</sequence>
<reference evidence="2" key="3">
    <citation type="submission" date="2015-06" db="UniProtKB">
        <authorList>
            <consortium name="EnsemblMetazoa"/>
        </authorList>
    </citation>
    <scope>IDENTIFICATION</scope>
</reference>
<protein>
    <submittedName>
        <fullName evidence="1 2">Uncharacterized protein</fullName>
    </submittedName>
</protein>
<keyword evidence="3" id="KW-1185">Reference proteome</keyword>
<name>T1F493_HELRO</name>
<dbReference type="GO" id="GO:0005737">
    <property type="term" value="C:cytoplasm"/>
    <property type="evidence" value="ECO:0000318"/>
    <property type="project" value="GO_Central"/>
</dbReference>
<evidence type="ECO:0000313" key="2">
    <source>
        <dbReference type="EnsemblMetazoa" id="HelroP171419"/>
    </source>
</evidence>
<dbReference type="InterPro" id="IPR027417">
    <property type="entry name" value="P-loop_NTPase"/>
</dbReference>
<dbReference type="InParanoid" id="T1F493"/>
<dbReference type="KEGG" id="hro:HELRODRAFT_171419"/>
<dbReference type="Proteomes" id="UP000015101">
    <property type="component" value="Unassembled WGS sequence"/>
</dbReference>
<dbReference type="EMBL" id="AMQM01003870">
    <property type="status" value="NOT_ANNOTATED_CDS"/>
    <property type="molecule type" value="Genomic_DNA"/>
</dbReference>
<dbReference type="GO" id="GO:0004017">
    <property type="term" value="F:AMP kinase activity"/>
    <property type="evidence" value="ECO:0000318"/>
    <property type="project" value="GO_Central"/>
</dbReference>
<reference evidence="1 3" key="2">
    <citation type="journal article" date="2013" name="Nature">
        <title>Insights into bilaterian evolution from three spiralian genomes.</title>
        <authorList>
            <person name="Simakov O."/>
            <person name="Marletaz F."/>
            <person name="Cho S.J."/>
            <person name="Edsinger-Gonzales E."/>
            <person name="Havlak P."/>
            <person name="Hellsten U."/>
            <person name="Kuo D.H."/>
            <person name="Larsson T."/>
            <person name="Lv J."/>
            <person name="Arendt D."/>
            <person name="Savage R."/>
            <person name="Osoegawa K."/>
            <person name="de Jong P."/>
            <person name="Grimwood J."/>
            <person name="Chapman J.A."/>
            <person name="Shapiro H."/>
            <person name="Aerts A."/>
            <person name="Otillar R.P."/>
            <person name="Terry A.Y."/>
            <person name="Boore J.L."/>
            <person name="Grigoriev I.V."/>
            <person name="Lindberg D.R."/>
            <person name="Seaver E.C."/>
            <person name="Weisblat D.A."/>
            <person name="Putnam N.H."/>
            <person name="Rokhsar D.S."/>
        </authorList>
    </citation>
    <scope>NUCLEOTIDE SEQUENCE</scope>
</reference>
<dbReference type="HOGENOM" id="CLU_740280_0_0_1"/>
<dbReference type="GeneID" id="20203642"/>
<evidence type="ECO:0000313" key="3">
    <source>
        <dbReference type="Proteomes" id="UP000015101"/>
    </source>
</evidence>
<dbReference type="OMA" id="VICHVAN"/>